<keyword evidence="1" id="KW-0677">Repeat</keyword>
<accession>A0A819BR51</accession>
<evidence type="ECO:0000313" key="3">
    <source>
        <dbReference type="EMBL" id="CAF3798707.1"/>
    </source>
</evidence>
<feature type="transmembrane region" description="Helical" evidence="2">
    <location>
        <begin position="34"/>
        <end position="55"/>
    </location>
</feature>
<dbReference type="Gene3D" id="2.120.10.30">
    <property type="entry name" value="TolB, C-terminal domain"/>
    <property type="match status" value="1"/>
</dbReference>
<reference evidence="3" key="1">
    <citation type="submission" date="2021-02" db="EMBL/GenBank/DDBJ databases">
        <authorList>
            <person name="Nowell W R."/>
        </authorList>
    </citation>
    <scope>NUCLEOTIDE SEQUENCE</scope>
</reference>
<evidence type="ECO:0000256" key="1">
    <source>
        <dbReference type="ARBA" id="ARBA00022737"/>
    </source>
</evidence>
<dbReference type="InterPro" id="IPR001258">
    <property type="entry name" value="NHL_repeat"/>
</dbReference>
<dbReference type="AlphaFoldDB" id="A0A819BR51"/>
<proteinExistence type="predicted"/>
<name>A0A819BR51_9BILA</name>
<evidence type="ECO:0008006" key="5">
    <source>
        <dbReference type="Google" id="ProtNLM"/>
    </source>
</evidence>
<dbReference type="InterPro" id="IPR011042">
    <property type="entry name" value="6-blade_b-propeller_TolB-like"/>
</dbReference>
<evidence type="ECO:0000256" key="2">
    <source>
        <dbReference type="SAM" id="Phobius"/>
    </source>
</evidence>
<dbReference type="SUPFAM" id="SSF63829">
    <property type="entry name" value="Calcium-dependent phosphotriesterase"/>
    <property type="match status" value="1"/>
</dbReference>
<gene>
    <name evidence="3" type="ORF">KXQ929_LOCUS16908</name>
</gene>
<protein>
    <recommendedName>
        <fullName evidence="5">NHL repeat containing protein</fullName>
    </recommendedName>
</protein>
<keyword evidence="2" id="KW-0472">Membrane</keyword>
<dbReference type="EMBL" id="CAJOBB010001042">
    <property type="protein sequence ID" value="CAF3798707.1"/>
    <property type="molecule type" value="Genomic_DNA"/>
</dbReference>
<sequence length="190" mass="20871">MNINNRVGPDESTVVNLNTARLPTLLEHFRKRKIIWIILSIIFIVAVIVIPTIIVTGNKTKKEKTSTMEIATATATEITTATTTEITTATARITEITTAITTEIAAEITTVTTTTTMTTSEQLIPPIFINNNTKWKQNAVTVAGGHGQGNQLNQLNLPFGIYVDNDDDSIYIADTENHRIVKWEFGADKG</sequence>
<dbReference type="Proteomes" id="UP000663868">
    <property type="component" value="Unassembled WGS sequence"/>
</dbReference>
<dbReference type="Pfam" id="PF01436">
    <property type="entry name" value="NHL"/>
    <property type="match status" value="1"/>
</dbReference>
<evidence type="ECO:0000313" key="4">
    <source>
        <dbReference type="Proteomes" id="UP000663868"/>
    </source>
</evidence>
<feature type="non-terminal residue" evidence="3">
    <location>
        <position position="190"/>
    </location>
</feature>
<comment type="caution">
    <text evidence="3">The sequence shown here is derived from an EMBL/GenBank/DDBJ whole genome shotgun (WGS) entry which is preliminary data.</text>
</comment>
<keyword evidence="2" id="KW-1133">Transmembrane helix</keyword>
<keyword evidence="2" id="KW-0812">Transmembrane</keyword>
<organism evidence="3 4">
    <name type="scientific">Adineta steineri</name>
    <dbReference type="NCBI Taxonomy" id="433720"/>
    <lineage>
        <taxon>Eukaryota</taxon>
        <taxon>Metazoa</taxon>
        <taxon>Spiralia</taxon>
        <taxon>Gnathifera</taxon>
        <taxon>Rotifera</taxon>
        <taxon>Eurotatoria</taxon>
        <taxon>Bdelloidea</taxon>
        <taxon>Adinetida</taxon>
        <taxon>Adinetidae</taxon>
        <taxon>Adineta</taxon>
    </lineage>
</organism>